<comment type="function">
    <text evidence="7">Arginine methyltransferase involved in the assembly or stability of mitochondrial NADH:ubiquinone oxidoreductase complex (complex I).</text>
</comment>
<dbReference type="EC" id="2.1.1.320" evidence="7"/>
<evidence type="ECO:0000313" key="10">
    <source>
        <dbReference type="Proteomes" id="UP000001568"/>
    </source>
</evidence>
<proteinExistence type="inferred from homology"/>
<evidence type="ECO:0000256" key="6">
    <source>
        <dbReference type="ARBA" id="ARBA00048612"/>
    </source>
</evidence>
<dbReference type="OMA" id="LPFAPNM"/>
<reference evidence="9 10" key="1">
    <citation type="journal article" date="2007" name="Proc. Natl. Acad. Sci. U.S.A.">
        <title>The tiny eukaryote Ostreococcus provides genomic insights into the paradox of plankton speciation.</title>
        <authorList>
            <person name="Palenik B."/>
            <person name="Grimwood J."/>
            <person name="Aerts A."/>
            <person name="Rouze P."/>
            <person name="Salamov A."/>
            <person name="Putnam N."/>
            <person name="Dupont C."/>
            <person name="Jorgensen R."/>
            <person name="Derelle E."/>
            <person name="Rombauts S."/>
            <person name="Zhou K."/>
            <person name="Otillar R."/>
            <person name="Merchant S.S."/>
            <person name="Podell S."/>
            <person name="Gaasterland T."/>
            <person name="Napoli C."/>
            <person name="Gendler K."/>
            <person name="Manuell A."/>
            <person name="Tai V."/>
            <person name="Vallon O."/>
            <person name="Piganeau G."/>
            <person name="Jancek S."/>
            <person name="Heijde M."/>
            <person name="Jabbari K."/>
            <person name="Bowler C."/>
            <person name="Lohr M."/>
            <person name="Robbens S."/>
            <person name="Werner G."/>
            <person name="Dubchak I."/>
            <person name="Pazour G.J."/>
            <person name="Ren Q."/>
            <person name="Paulsen I."/>
            <person name="Delwiche C."/>
            <person name="Schmutz J."/>
            <person name="Rokhsar D."/>
            <person name="Van de Peer Y."/>
            <person name="Moreau H."/>
            <person name="Grigoriev I.V."/>
        </authorList>
    </citation>
    <scope>NUCLEOTIDE SEQUENCE [LARGE SCALE GENOMIC DNA]</scope>
    <source>
        <strain evidence="9 10">CCE9901</strain>
    </source>
</reference>
<evidence type="ECO:0000256" key="5">
    <source>
        <dbReference type="ARBA" id="ARBA00023128"/>
    </source>
</evidence>
<gene>
    <name evidence="9" type="ORF">OSTLU_48446</name>
</gene>
<evidence type="ECO:0000256" key="3">
    <source>
        <dbReference type="ARBA" id="ARBA00022603"/>
    </source>
</evidence>
<dbReference type="eggNOG" id="ENOG502QRKD">
    <property type="taxonomic scope" value="Eukaryota"/>
</dbReference>
<evidence type="ECO:0000256" key="1">
    <source>
        <dbReference type="ARBA" id="ARBA00004173"/>
    </source>
</evidence>
<sequence length="484" mass="53678">MLARRARRAREITSLLARGARSDVFLANDASREASTSSRRSKPSNETKPSEAKRTLLREHLHDALYAPNKGYFTNDRKTSAPVGTMDEGAIDFKALRGQDDYFGELNRRYARLGAQWLTPGEIFAPHYADALVRYVLETHRGDCGDDEALEPLRVYEIGGGAGTFASGFLDAVKREAPKVYEKMRYTSIDISKRLCDDQLNRVRRSGHANDVHDATVGDATSLQTWGATNEETCFVIALEVLDNLPHDRVWRPKRGEGEWMQTEIVRNLTTGELAQREAPLADALIQRTLQAIDLTADLAVDGDGGAYNPRGFMHSIRRALTSLASSGDETWFVPTGSMQLMETLHAKRPNHRFIAADFDTLPNVRIEGVNAPLVATQRVGGQTDDHDTYLLPERLAGSADVFFPTCFDTLRAIDFATSSQNTHRANARLCTIVTTKKFMTDYADVAATVTGSGYNPLLQDFSNTKFLLSGAPAHPHDHDHDDH</sequence>
<dbReference type="KEGG" id="olu:OSTLU_48446"/>
<dbReference type="EMBL" id="CP000581">
    <property type="protein sequence ID" value="ABO94014.1"/>
    <property type="molecule type" value="Genomic_DNA"/>
</dbReference>
<dbReference type="GO" id="GO:0035243">
    <property type="term" value="F:protein-arginine omega-N symmetric methyltransferase activity"/>
    <property type="evidence" value="ECO:0007669"/>
    <property type="project" value="UniProtKB-EC"/>
</dbReference>
<dbReference type="SUPFAM" id="SSF53335">
    <property type="entry name" value="S-adenosyl-L-methionine-dependent methyltransferases"/>
    <property type="match status" value="1"/>
</dbReference>
<feature type="compositionally biased region" description="Basic and acidic residues" evidence="8">
    <location>
        <begin position="43"/>
        <end position="52"/>
    </location>
</feature>
<keyword evidence="5 7" id="KW-0496">Mitochondrion</keyword>
<comment type="subcellular location">
    <subcellularLocation>
        <location evidence="1 7">Mitochondrion</location>
    </subcellularLocation>
</comment>
<dbReference type="Proteomes" id="UP000001568">
    <property type="component" value="Chromosome 1"/>
</dbReference>
<dbReference type="InterPro" id="IPR029063">
    <property type="entry name" value="SAM-dependent_MTases_sf"/>
</dbReference>
<keyword evidence="10" id="KW-1185">Reference proteome</keyword>
<comment type="catalytic activity">
    <reaction evidence="6 7">
        <text>L-arginyl-[protein] + 2 S-adenosyl-L-methionine = N(omega),N(omega)'-dimethyl-L-arginyl-[protein] + 2 S-adenosyl-L-homocysteine + 2 H(+)</text>
        <dbReference type="Rhea" id="RHEA:48108"/>
        <dbReference type="Rhea" id="RHEA-COMP:10532"/>
        <dbReference type="Rhea" id="RHEA-COMP:11992"/>
        <dbReference type="ChEBI" id="CHEBI:15378"/>
        <dbReference type="ChEBI" id="CHEBI:29965"/>
        <dbReference type="ChEBI" id="CHEBI:57856"/>
        <dbReference type="ChEBI" id="CHEBI:59789"/>
        <dbReference type="ChEBI" id="CHEBI:88221"/>
        <dbReference type="EC" id="2.1.1.320"/>
    </reaction>
</comment>
<dbReference type="PANTHER" id="PTHR12049">
    <property type="entry name" value="PROTEIN ARGININE METHYLTRANSFERASE NDUFAF7, MITOCHONDRIAL"/>
    <property type="match status" value="1"/>
</dbReference>
<dbReference type="GO" id="GO:0032259">
    <property type="term" value="P:methylation"/>
    <property type="evidence" value="ECO:0007669"/>
    <property type="project" value="UniProtKB-KW"/>
</dbReference>
<comment type="similarity">
    <text evidence="2 7">Belongs to the NDUFAF7 family.</text>
</comment>
<evidence type="ECO:0000313" key="9">
    <source>
        <dbReference type="EMBL" id="ABO94014.1"/>
    </source>
</evidence>
<accession>A4RQF0</accession>
<dbReference type="OrthoDB" id="17415at2759"/>
<dbReference type="HOGENOM" id="CLU_028484_0_1_1"/>
<dbReference type="GeneID" id="5000044"/>
<dbReference type="GO" id="GO:0005739">
    <property type="term" value="C:mitochondrion"/>
    <property type="evidence" value="ECO:0007669"/>
    <property type="project" value="UniProtKB-SubCell"/>
</dbReference>
<organism evidence="9 10">
    <name type="scientific">Ostreococcus lucimarinus (strain CCE9901)</name>
    <dbReference type="NCBI Taxonomy" id="436017"/>
    <lineage>
        <taxon>Eukaryota</taxon>
        <taxon>Viridiplantae</taxon>
        <taxon>Chlorophyta</taxon>
        <taxon>Mamiellophyceae</taxon>
        <taxon>Mamiellales</taxon>
        <taxon>Bathycoccaceae</taxon>
        <taxon>Ostreococcus</taxon>
    </lineage>
</organism>
<name>A4RQF0_OSTLU</name>
<evidence type="ECO:0000256" key="4">
    <source>
        <dbReference type="ARBA" id="ARBA00022679"/>
    </source>
</evidence>
<dbReference type="PANTHER" id="PTHR12049:SF5">
    <property type="entry name" value="PROTEIN ARGININE METHYLTRANSFERASE NDUFAF7 HOMOLOG, MITOCHONDRIAL"/>
    <property type="match status" value="1"/>
</dbReference>
<dbReference type="Gramene" id="ABO94014">
    <property type="protein sequence ID" value="ABO94014"/>
    <property type="gene ID" value="OSTLU_48446"/>
</dbReference>
<feature type="region of interest" description="Disordered" evidence="8">
    <location>
        <begin position="28"/>
        <end position="52"/>
    </location>
</feature>
<evidence type="ECO:0000256" key="2">
    <source>
        <dbReference type="ARBA" id="ARBA00005891"/>
    </source>
</evidence>
<evidence type="ECO:0000256" key="7">
    <source>
        <dbReference type="RuleBase" id="RU364114"/>
    </source>
</evidence>
<evidence type="ECO:0000256" key="8">
    <source>
        <dbReference type="SAM" id="MobiDB-lite"/>
    </source>
</evidence>
<dbReference type="Gene3D" id="3.40.50.12710">
    <property type="match status" value="1"/>
</dbReference>
<dbReference type="Pfam" id="PF02636">
    <property type="entry name" value="Methyltransf_28"/>
    <property type="match status" value="1"/>
</dbReference>
<dbReference type="RefSeq" id="XP_001415722.1">
    <property type="nucleotide sequence ID" value="XM_001415685.1"/>
</dbReference>
<dbReference type="STRING" id="436017.A4RQF0"/>
<keyword evidence="4 7" id="KW-0808">Transferase</keyword>
<dbReference type="AlphaFoldDB" id="A4RQF0"/>
<protein>
    <recommendedName>
        <fullName evidence="7">Protein arginine methyltransferase NDUFAF7</fullName>
        <ecNumber evidence="7">2.1.1.320</ecNumber>
    </recommendedName>
</protein>
<dbReference type="InterPro" id="IPR038375">
    <property type="entry name" value="NDUFAF7_sf"/>
</dbReference>
<dbReference type="InterPro" id="IPR003788">
    <property type="entry name" value="NDUFAF7"/>
</dbReference>
<keyword evidence="3 7" id="KW-0489">Methyltransferase</keyword>